<evidence type="ECO:0000256" key="5">
    <source>
        <dbReference type="ARBA" id="ARBA00023228"/>
    </source>
</evidence>
<evidence type="ECO:0000313" key="7">
    <source>
        <dbReference type="Proteomes" id="UP001497525"/>
    </source>
</evidence>
<keyword evidence="4" id="KW-0472">Membrane</keyword>
<name>A0AAV2TYP0_CALDB</name>
<accession>A0AAV2TYP0</accession>
<evidence type="ECO:0000256" key="2">
    <source>
        <dbReference type="ARBA" id="ARBA00005433"/>
    </source>
</evidence>
<keyword evidence="5" id="KW-0458">Lysosome</keyword>
<organism evidence="6 7">
    <name type="scientific">Calicophoron daubneyi</name>
    <name type="common">Rumen fluke</name>
    <name type="synonym">Paramphistomum daubneyi</name>
    <dbReference type="NCBI Taxonomy" id="300641"/>
    <lineage>
        <taxon>Eukaryota</taxon>
        <taxon>Metazoa</taxon>
        <taxon>Spiralia</taxon>
        <taxon>Lophotrochozoa</taxon>
        <taxon>Platyhelminthes</taxon>
        <taxon>Trematoda</taxon>
        <taxon>Digenea</taxon>
        <taxon>Plagiorchiida</taxon>
        <taxon>Pronocephalata</taxon>
        <taxon>Paramphistomoidea</taxon>
        <taxon>Paramphistomidae</taxon>
        <taxon>Calicophoron</taxon>
    </lineage>
</organism>
<comment type="subcellular location">
    <subcellularLocation>
        <location evidence="1">Lysosome membrane</location>
    </subcellularLocation>
</comment>
<evidence type="ECO:0000256" key="1">
    <source>
        <dbReference type="ARBA" id="ARBA00004656"/>
    </source>
</evidence>
<dbReference type="Pfam" id="PF16088">
    <property type="entry name" value="BORCS7"/>
    <property type="match status" value="1"/>
</dbReference>
<sequence>MTDARNLDRQAVINCQRKALATVLDVQLLIKHSVKASDCLETLSKAIQLTVNQDPVLTSTANKVDKASEIINRLADQVGLLETRLNLLE</sequence>
<dbReference type="GO" id="GO:0005765">
    <property type="term" value="C:lysosomal membrane"/>
    <property type="evidence" value="ECO:0007669"/>
    <property type="project" value="UniProtKB-SubCell"/>
</dbReference>
<evidence type="ECO:0000256" key="4">
    <source>
        <dbReference type="ARBA" id="ARBA00023136"/>
    </source>
</evidence>
<gene>
    <name evidence="6" type="ORF">CDAUBV1_LOCUS15174</name>
</gene>
<dbReference type="AlphaFoldDB" id="A0AAV2TYP0"/>
<evidence type="ECO:0000256" key="3">
    <source>
        <dbReference type="ARBA" id="ARBA00022295"/>
    </source>
</evidence>
<comment type="similarity">
    <text evidence="2">Belongs to the BORCS7 family.</text>
</comment>
<dbReference type="Proteomes" id="UP001497525">
    <property type="component" value="Unassembled WGS sequence"/>
</dbReference>
<reference evidence="6" key="1">
    <citation type="submission" date="2024-06" db="EMBL/GenBank/DDBJ databases">
        <authorList>
            <person name="Liu X."/>
            <person name="Lenzi L."/>
            <person name="Haldenby T S."/>
            <person name="Uol C."/>
        </authorList>
    </citation>
    <scope>NUCLEOTIDE SEQUENCE</scope>
</reference>
<dbReference type="InterPro" id="IPR032143">
    <property type="entry name" value="BORCS7"/>
</dbReference>
<evidence type="ECO:0000313" key="6">
    <source>
        <dbReference type="EMBL" id="CAL5139993.1"/>
    </source>
</evidence>
<protein>
    <recommendedName>
        <fullName evidence="3">BLOC-1-related complex subunit 7</fullName>
    </recommendedName>
</protein>
<dbReference type="EMBL" id="CAXLJL010000689">
    <property type="protein sequence ID" value="CAL5139993.1"/>
    <property type="molecule type" value="Genomic_DNA"/>
</dbReference>
<proteinExistence type="inferred from homology"/>
<comment type="caution">
    <text evidence="6">The sequence shown here is derived from an EMBL/GenBank/DDBJ whole genome shotgun (WGS) entry which is preliminary data.</text>
</comment>